<accession>A0A160VFT8</accession>
<gene>
    <name evidence="1" type="ORF">MGWOODY_Mmi770</name>
</gene>
<protein>
    <submittedName>
        <fullName evidence="1">Uncharacterized protein</fullName>
    </submittedName>
</protein>
<dbReference type="EMBL" id="FAXC01000259">
    <property type="protein sequence ID" value="CUV09498.1"/>
    <property type="molecule type" value="Genomic_DNA"/>
</dbReference>
<evidence type="ECO:0000313" key="1">
    <source>
        <dbReference type="EMBL" id="CUV09498.1"/>
    </source>
</evidence>
<organism evidence="1">
    <name type="scientific">hydrothermal vent metagenome</name>
    <dbReference type="NCBI Taxonomy" id="652676"/>
    <lineage>
        <taxon>unclassified sequences</taxon>
        <taxon>metagenomes</taxon>
        <taxon>ecological metagenomes</taxon>
    </lineage>
</organism>
<proteinExistence type="predicted"/>
<sequence>MRFVSILILTVAFNYGQNLKVSFMRFYGNDHDYMADIRLLATNRFGQPHIQVFYNDRKVPVLKEWINVEGESLKQEFLEYGNDNKLVRRYFLNSDQKPDSLIQFGMDEPWSEEFRKVSIEQSYNYYEGQESKFILNKADQIQSIQFINVRGEQYGEINFIYDHLGLLSGEVWTSLPDELVIRRFAYEVDMLANRKEIWEYDRNGQELSHIALTQPPASELYKTPPPRYGNRLDEISILLEDIREKKLNVPFDIFIPKTDYDLMILTNGDSLMIHLVELGIQRVKFIIVGEKDELTMPKFRVESITSRYGERIYP</sequence>
<dbReference type="AlphaFoldDB" id="A0A160VFT8"/>
<name>A0A160VFT8_9ZZZZ</name>
<reference evidence="1" key="1">
    <citation type="submission" date="2015-10" db="EMBL/GenBank/DDBJ databases">
        <authorList>
            <person name="Gilbert D.G."/>
        </authorList>
    </citation>
    <scope>NUCLEOTIDE SEQUENCE</scope>
</reference>